<name>A0A1M4TKP0_9FIRM</name>
<evidence type="ECO:0000259" key="1">
    <source>
        <dbReference type="Pfam" id="PF14505"/>
    </source>
</evidence>
<dbReference type="InterPro" id="IPR044909">
    <property type="entry name" value="TM_1086_sf"/>
</dbReference>
<evidence type="ECO:0000259" key="2">
    <source>
        <dbReference type="Pfam" id="PF20999"/>
    </source>
</evidence>
<proteinExistence type="predicted"/>
<feature type="domain" description="DUF4438" evidence="2">
    <location>
        <begin position="161"/>
        <end position="285"/>
    </location>
</feature>
<dbReference type="AlphaFoldDB" id="A0A1M4TKP0"/>
<dbReference type="Pfam" id="PF20999">
    <property type="entry name" value="DUF4438_C"/>
    <property type="match status" value="1"/>
</dbReference>
<evidence type="ECO:0000313" key="4">
    <source>
        <dbReference type="Proteomes" id="UP000184114"/>
    </source>
</evidence>
<dbReference type="EMBL" id="FQTY01000002">
    <property type="protein sequence ID" value="SHE45049.1"/>
    <property type="molecule type" value="Genomic_DNA"/>
</dbReference>
<dbReference type="InterPro" id="IPR044910">
    <property type="entry name" value="TM_1086_SG_dom"/>
</dbReference>
<dbReference type="InterPro" id="IPR048399">
    <property type="entry name" value="DUF4438_C"/>
</dbReference>
<dbReference type="InterPro" id="IPR029433">
    <property type="entry name" value="DUF4438_N"/>
</dbReference>
<dbReference type="GeneID" id="90996428"/>
<dbReference type="Pfam" id="PF14505">
    <property type="entry name" value="DUF4438"/>
    <property type="match status" value="1"/>
</dbReference>
<dbReference type="RefSeq" id="WP_072973202.1">
    <property type="nucleotide sequence ID" value="NZ_FQTY01000002.1"/>
</dbReference>
<keyword evidence="4" id="KW-1185">Reference proteome</keyword>
<reference evidence="4" key="1">
    <citation type="submission" date="2016-11" db="EMBL/GenBank/DDBJ databases">
        <authorList>
            <person name="Varghese N."/>
            <person name="Submissions S."/>
        </authorList>
    </citation>
    <scope>NUCLEOTIDE SEQUENCE [LARGE SCALE GENOMIC DNA]</scope>
    <source>
        <strain evidence="4">DSM 18095</strain>
    </source>
</reference>
<protein>
    <recommendedName>
        <fullName evidence="5">DUF4438 domain-containing protein</fullName>
    </recommendedName>
</protein>
<sequence length="288" mass="30936">MIKTNKDKLVIQSVQGKIHSPIMGPSPYRISSDGKPMILHGTGGITYNFQIGDSCMNLVGDHVEPGVSIRNEDVAENRPLMVLSCVGNEARVISGDAKGAKGFVTGMHGGIEHVLIYFPQEDLEKMAINDTILIKANGQGLKMEGHDDVLIMNLDPNLFEKMGIRENENGELEVPVVTEIPAHLMGSGIGSSTSLTGDYDITTGDKEAVKKYGIDKLRFGDIVLLRDCDNTYGRQYLEGAVTIGVIVHSDCILAGHGPGVTGLISCKTSKIKGIKTEDANIANYLGVK</sequence>
<gene>
    <name evidence="3" type="ORF">SAMN02745784_00725</name>
</gene>
<dbReference type="Gene3D" id="2.40.10.170">
    <property type="match status" value="1"/>
</dbReference>
<accession>A0A1M4TKP0</accession>
<organism evidence="3 4">
    <name type="scientific">Tissierella praeacuta DSM 18095</name>
    <dbReference type="NCBI Taxonomy" id="1123404"/>
    <lineage>
        <taxon>Bacteria</taxon>
        <taxon>Bacillati</taxon>
        <taxon>Bacillota</taxon>
        <taxon>Tissierellia</taxon>
        <taxon>Tissierellales</taxon>
        <taxon>Tissierellaceae</taxon>
        <taxon>Tissierella</taxon>
    </lineage>
</organism>
<evidence type="ECO:0008006" key="5">
    <source>
        <dbReference type="Google" id="ProtNLM"/>
    </source>
</evidence>
<dbReference type="Proteomes" id="UP000184114">
    <property type="component" value="Unassembled WGS sequence"/>
</dbReference>
<dbReference type="Gene3D" id="2.102.30.10">
    <property type="entry name" value="tm1086 (SG structure) domain"/>
    <property type="match status" value="1"/>
</dbReference>
<dbReference type="Gene3D" id="4.10.1180.10">
    <property type="entry name" value="tm1086 domain"/>
    <property type="match status" value="1"/>
</dbReference>
<dbReference type="STRING" id="1123404.SAMN02745784_00725"/>
<evidence type="ECO:0000313" key="3">
    <source>
        <dbReference type="EMBL" id="SHE45049.1"/>
    </source>
</evidence>
<feature type="domain" description="DUF4438" evidence="1">
    <location>
        <begin position="28"/>
        <end position="160"/>
    </location>
</feature>